<feature type="domain" description="C2H2-type" evidence="3">
    <location>
        <begin position="427"/>
        <end position="454"/>
    </location>
</feature>
<gene>
    <name evidence="4" type="ORF">CCAM_LOCUS35842</name>
</gene>
<dbReference type="PROSITE" id="PS00028">
    <property type="entry name" value="ZINC_FINGER_C2H2_1"/>
    <property type="match status" value="4"/>
</dbReference>
<feature type="domain" description="C2H2-type" evidence="3">
    <location>
        <begin position="122"/>
        <end position="144"/>
    </location>
</feature>
<keyword evidence="5" id="KW-1185">Reference proteome</keyword>
<feature type="compositionally biased region" description="Acidic residues" evidence="2">
    <location>
        <begin position="155"/>
        <end position="164"/>
    </location>
</feature>
<dbReference type="InterPro" id="IPR036236">
    <property type="entry name" value="Znf_C2H2_sf"/>
</dbReference>
<feature type="compositionally biased region" description="Basic and acidic residues" evidence="2">
    <location>
        <begin position="277"/>
        <end position="287"/>
    </location>
</feature>
<dbReference type="Proteomes" id="UP000595140">
    <property type="component" value="Unassembled WGS sequence"/>
</dbReference>
<organism evidence="4 5">
    <name type="scientific">Cuscuta campestris</name>
    <dbReference type="NCBI Taxonomy" id="132261"/>
    <lineage>
        <taxon>Eukaryota</taxon>
        <taxon>Viridiplantae</taxon>
        <taxon>Streptophyta</taxon>
        <taxon>Embryophyta</taxon>
        <taxon>Tracheophyta</taxon>
        <taxon>Spermatophyta</taxon>
        <taxon>Magnoliopsida</taxon>
        <taxon>eudicotyledons</taxon>
        <taxon>Gunneridae</taxon>
        <taxon>Pentapetalae</taxon>
        <taxon>asterids</taxon>
        <taxon>lamiids</taxon>
        <taxon>Solanales</taxon>
        <taxon>Convolvulaceae</taxon>
        <taxon>Cuscuteae</taxon>
        <taxon>Cuscuta</taxon>
        <taxon>Cuscuta subgen. Grammica</taxon>
        <taxon>Cuscuta sect. Cleistogrammica</taxon>
    </lineage>
</organism>
<dbReference type="OrthoDB" id="6077919at2759"/>
<keyword evidence="1" id="KW-0479">Metal-binding</keyword>
<feature type="region of interest" description="Disordered" evidence="2">
    <location>
        <begin position="277"/>
        <end position="344"/>
    </location>
</feature>
<dbReference type="AlphaFoldDB" id="A0A484N0Z8"/>
<dbReference type="PANTHER" id="PTHR47591">
    <property type="entry name" value="ZINC FINGER PROTEIN ZAT2-RELATED"/>
    <property type="match status" value="1"/>
</dbReference>
<proteinExistence type="predicted"/>
<evidence type="ECO:0000313" key="4">
    <source>
        <dbReference type="EMBL" id="VFQ94066.1"/>
    </source>
</evidence>
<feature type="compositionally biased region" description="Basic and acidic residues" evidence="2">
    <location>
        <begin position="1"/>
        <end position="16"/>
    </location>
</feature>
<feature type="region of interest" description="Disordered" evidence="2">
    <location>
        <begin position="149"/>
        <end position="178"/>
    </location>
</feature>
<evidence type="ECO:0000259" key="3">
    <source>
        <dbReference type="PROSITE" id="PS50157"/>
    </source>
</evidence>
<feature type="domain" description="C2H2-type" evidence="3">
    <location>
        <begin position="368"/>
        <end position="395"/>
    </location>
</feature>
<evidence type="ECO:0000256" key="1">
    <source>
        <dbReference type="PROSITE-ProRule" id="PRU00042"/>
    </source>
</evidence>
<evidence type="ECO:0000256" key="2">
    <source>
        <dbReference type="SAM" id="MobiDB-lite"/>
    </source>
</evidence>
<dbReference type="SUPFAM" id="SSF57667">
    <property type="entry name" value="beta-beta-alpha zinc fingers"/>
    <property type="match status" value="1"/>
</dbReference>
<dbReference type="Pfam" id="PF13912">
    <property type="entry name" value="zf-C2H2_6"/>
    <property type="match status" value="4"/>
</dbReference>
<dbReference type="Gene3D" id="3.30.160.60">
    <property type="entry name" value="Classic Zinc Finger"/>
    <property type="match status" value="2"/>
</dbReference>
<accession>A0A484N0Z8</accession>
<evidence type="ECO:0000313" key="5">
    <source>
        <dbReference type="Proteomes" id="UP000595140"/>
    </source>
</evidence>
<dbReference type="SMART" id="SM00355">
    <property type="entry name" value="ZnF_C2H2"/>
    <property type="match status" value="4"/>
</dbReference>
<feature type="region of interest" description="Disordered" evidence="2">
    <location>
        <begin position="447"/>
        <end position="467"/>
    </location>
</feature>
<name>A0A484N0Z8_9ASTE</name>
<dbReference type="EMBL" id="OOIL02005153">
    <property type="protein sequence ID" value="VFQ94066.1"/>
    <property type="molecule type" value="Genomic_DNA"/>
</dbReference>
<reference evidence="4 5" key="1">
    <citation type="submission" date="2018-04" db="EMBL/GenBank/DDBJ databases">
        <authorList>
            <person name="Vogel A."/>
        </authorList>
    </citation>
    <scope>NUCLEOTIDE SEQUENCE [LARGE SCALE GENOMIC DNA]</scope>
</reference>
<keyword evidence="1" id="KW-0863">Zinc-finger</keyword>
<dbReference type="PANTHER" id="PTHR47591:SF13">
    <property type="entry name" value="OS02G0293900 PROTEIN"/>
    <property type="match status" value="1"/>
</dbReference>
<feature type="compositionally biased region" description="Polar residues" evidence="2">
    <location>
        <begin position="318"/>
        <end position="327"/>
    </location>
</feature>
<dbReference type="GO" id="GO:0008270">
    <property type="term" value="F:zinc ion binding"/>
    <property type="evidence" value="ECO:0007669"/>
    <property type="project" value="UniProtKB-KW"/>
</dbReference>
<dbReference type="PROSITE" id="PS50157">
    <property type="entry name" value="ZINC_FINGER_C2H2_2"/>
    <property type="match status" value="4"/>
</dbReference>
<feature type="compositionally biased region" description="Acidic residues" evidence="2">
    <location>
        <begin position="288"/>
        <end position="310"/>
    </location>
</feature>
<feature type="domain" description="C2H2-type" evidence="3">
    <location>
        <begin position="45"/>
        <end position="68"/>
    </location>
</feature>
<protein>
    <recommendedName>
        <fullName evidence="3">C2H2-type domain-containing protein</fullName>
    </recommendedName>
</protein>
<sequence length="524" mass="57394">MEGEIPEKTDRRRQDGDGENSSGKLRIGGQKPSTPPSAAAEKKEHVCADCGKVFSSGKALGGHMSSAHVQAGRDYSYKKKKKTPLRRGGGGAAAFSDEDEEAADEDEDLALREYYRGIDGKIRCNLCGKRFPSRKSLFGHMRCHPERGYRGMEPPIDEAEDSGEEDRRRRYLPDQPGGGAGVELERLLWGWSVKGTRGRPPIQTAFSSSSSFSRDEVKLHRAVNNLVSLVKAADSPSPKNPNKLQFLDEKRNCLVLDAGNFNNGSANKGKGKVVWEPRYRSGEKSSSEEEDDDVAGSMSSEDEDDEEEELGMALVNLKNGSSLGSDNNNKKRKRTSEEDFGGGIGWKYNRSSNNCGGEEEENNNNNKFKCSTCSKCFTSHQALGGHRSSHNKFKVTIQNAIDVVAEEDEDNNNGEEEEEEDCTIGSYQCGVCNKAFATRRALGGHRKCHSTPASSLQQQHHHHQQQQLIMASAAVAAVGAVAAATTTTTTSSSSPPRLVENRKIILDFDLNEIPDDDMDDAQIE</sequence>
<feature type="region of interest" description="Disordered" evidence="2">
    <location>
        <begin position="1"/>
        <end position="42"/>
    </location>
</feature>
<dbReference type="InterPro" id="IPR013087">
    <property type="entry name" value="Znf_C2H2_type"/>
</dbReference>
<keyword evidence="1" id="KW-0862">Zinc</keyword>
<feature type="compositionally biased region" description="Acidic residues" evidence="2">
    <location>
        <begin position="96"/>
        <end position="105"/>
    </location>
</feature>
<feature type="region of interest" description="Disordered" evidence="2">
    <location>
        <begin position="59"/>
        <end position="105"/>
    </location>
</feature>